<sequence length="49" mass="5346">MLVPFITEKGEASPHPSILSASILSNKLVFLAVVPRLMVKGNRLWTVKG</sequence>
<accession>T2JPE0</accession>
<gene>
    <name evidence="1" type="ORF">CWATWH0402_3433</name>
</gene>
<proteinExistence type="predicted"/>
<protein>
    <submittedName>
        <fullName evidence="1">Uncharacterized protein</fullName>
    </submittedName>
</protein>
<reference evidence="1 2" key="2">
    <citation type="submission" date="2013-09" db="EMBL/GenBank/DDBJ databases">
        <title>Whole genome comparison of six Crocosphaera watsonii strains with differing phenotypes.</title>
        <authorList>
            <person name="Bench S.R."/>
            <person name="Heller P."/>
            <person name="Frank I."/>
            <person name="Arciniega M."/>
            <person name="Shilova I.N."/>
            <person name="Zehr J.P."/>
        </authorList>
    </citation>
    <scope>NUCLEOTIDE SEQUENCE [LARGE SCALE GENOMIC DNA]</scope>
    <source>
        <strain evidence="1 2">WH 0402</strain>
    </source>
</reference>
<evidence type="ECO:0000313" key="2">
    <source>
        <dbReference type="Proteomes" id="UP000018130"/>
    </source>
</evidence>
<dbReference type="AlphaFoldDB" id="T2JPE0"/>
<dbReference type="EMBL" id="CAQN01000652">
    <property type="protein sequence ID" value="CCQ67773.1"/>
    <property type="molecule type" value="Genomic_DNA"/>
</dbReference>
<reference evidence="1 2" key="1">
    <citation type="submission" date="2013-01" db="EMBL/GenBank/DDBJ databases">
        <authorList>
            <person name="Bench S."/>
        </authorList>
    </citation>
    <scope>NUCLEOTIDE SEQUENCE [LARGE SCALE GENOMIC DNA]</scope>
    <source>
        <strain evidence="1 2">WH 0402</strain>
    </source>
</reference>
<organism evidence="1 2">
    <name type="scientific">Crocosphaera watsonii WH 0402</name>
    <dbReference type="NCBI Taxonomy" id="1284629"/>
    <lineage>
        <taxon>Bacteria</taxon>
        <taxon>Bacillati</taxon>
        <taxon>Cyanobacteriota</taxon>
        <taxon>Cyanophyceae</taxon>
        <taxon>Oscillatoriophycideae</taxon>
        <taxon>Chroococcales</taxon>
        <taxon>Aphanothecaceae</taxon>
        <taxon>Crocosphaera</taxon>
    </lineage>
</organism>
<name>T2JPE0_CROWT</name>
<comment type="caution">
    <text evidence="1">The sequence shown here is derived from an EMBL/GenBank/DDBJ whole genome shotgun (WGS) entry which is preliminary data.</text>
</comment>
<dbReference type="Proteomes" id="UP000018130">
    <property type="component" value="Unassembled WGS sequence"/>
</dbReference>
<evidence type="ECO:0000313" key="1">
    <source>
        <dbReference type="EMBL" id="CCQ67773.1"/>
    </source>
</evidence>